<evidence type="ECO:0000313" key="3">
    <source>
        <dbReference type="Proteomes" id="UP000035900"/>
    </source>
</evidence>
<keyword evidence="1" id="KW-0732">Signal</keyword>
<organism evidence="2 3">
    <name type="scientific">Chryseobacterium koreense CCUG 49689</name>
    <dbReference type="NCBI Taxonomy" id="1304281"/>
    <lineage>
        <taxon>Bacteria</taxon>
        <taxon>Pseudomonadati</taxon>
        <taxon>Bacteroidota</taxon>
        <taxon>Flavobacteriia</taxon>
        <taxon>Flavobacteriales</taxon>
        <taxon>Weeksellaceae</taxon>
        <taxon>Chryseobacterium group</taxon>
        <taxon>Chryseobacterium</taxon>
    </lineage>
</organism>
<evidence type="ECO:0000256" key="1">
    <source>
        <dbReference type="SAM" id="SignalP"/>
    </source>
</evidence>
<evidence type="ECO:0000313" key="2">
    <source>
        <dbReference type="EMBL" id="KMQ70471.1"/>
    </source>
</evidence>
<keyword evidence="3" id="KW-1185">Reference proteome</keyword>
<sequence>MKLKITLFIAAFFFSSISFAQKKFEGTFSNGYKGSKLSFILSADGKEIKDFTFQGYWRCGGSTEMITLGPEKKFPVTNNKINGIIVEPENGGASAIRFQLEGLINGKKASGIYRMSITGLSCDTYELKWTAAAK</sequence>
<reference evidence="2 3" key="1">
    <citation type="journal article" date="2004" name="Int. J. Syst. Evol. Microbiol.">
        <title>Kaistella koreensis gen. nov., sp. nov., a novel member of the Chryseobacterium-Bergeyella-Riemerella branch.</title>
        <authorList>
            <person name="Kim M.K."/>
            <person name="Im W.T."/>
            <person name="Shin Y.K."/>
            <person name="Lim J.H."/>
            <person name="Kim S.H."/>
            <person name="Lee B.C."/>
            <person name="Park M.Y."/>
            <person name="Lee K.Y."/>
            <person name="Lee S.T."/>
        </authorList>
    </citation>
    <scope>NUCLEOTIDE SEQUENCE [LARGE SCALE GENOMIC DNA]</scope>
    <source>
        <strain evidence="2 3">CCUG 49689</strain>
    </source>
</reference>
<name>A0A0J7IXA8_9FLAO</name>
<dbReference type="Proteomes" id="UP000035900">
    <property type="component" value="Unassembled WGS sequence"/>
</dbReference>
<comment type="caution">
    <text evidence="2">The sequence shown here is derived from an EMBL/GenBank/DDBJ whole genome shotgun (WGS) entry which is preliminary data.</text>
</comment>
<feature type="chain" id="PRO_5005289304" evidence="1">
    <location>
        <begin position="21"/>
        <end position="134"/>
    </location>
</feature>
<protein>
    <submittedName>
        <fullName evidence="2">Uncharacterized protein</fullName>
    </submittedName>
</protein>
<accession>A0A0J7IXA8</accession>
<dbReference type="STRING" id="1304281.ACM44_12225"/>
<gene>
    <name evidence="2" type="ORF">ACM44_12225</name>
</gene>
<feature type="signal peptide" evidence="1">
    <location>
        <begin position="1"/>
        <end position="20"/>
    </location>
</feature>
<dbReference type="AlphaFoldDB" id="A0A0J7IXA8"/>
<proteinExistence type="predicted"/>
<dbReference type="EMBL" id="LFNG01000018">
    <property type="protein sequence ID" value="KMQ70471.1"/>
    <property type="molecule type" value="Genomic_DNA"/>
</dbReference>
<dbReference type="PATRIC" id="fig|1304281.5.peg.2635"/>